<dbReference type="PANTHER" id="PTHR31342">
    <property type="entry name" value="PROTEIN CHUP1, CHLOROPLASTIC"/>
    <property type="match status" value="1"/>
</dbReference>
<sequence>MAARSSSGVASLVAAAAHGSCFDRDDYHEQEIKQLKNVIRVLQEQERTLELQLHEYCGIQEQETTVMELQNKLKISNMETQMFNLKLEMAAAVTARDGNCRSGGCCHYSLEAAAIINCNYRSVKFFAHVLYATSNFSSLRNVPLSFDAY</sequence>
<organism evidence="3 4">
    <name type="scientific">Stylosanthes scabra</name>
    <dbReference type="NCBI Taxonomy" id="79078"/>
    <lineage>
        <taxon>Eukaryota</taxon>
        <taxon>Viridiplantae</taxon>
        <taxon>Streptophyta</taxon>
        <taxon>Embryophyta</taxon>
        <taxon>Tracheophyta</taxon>
        <taxon>Spermatophyta</taxon>
        <taxon>Magnoliopsida</taxon>
        <taxon>eudicotyledons</taxon>
        <taxon>Gunneridae</taxon>
        <taxon>Pentapetalae</taxon>
        <taxon>rosids</taxon>
        <taxon>fabids</taxon>
        <taxon>Fabales</taxon>
        <taxon>Fabaceae</taxon>
        <taxon>Papilionoideae</taxon>
        <taxon>50 kb inversion clade</taxon>
        <taxon>dalbergioids sensu lato</taxon>
        <taxon>Dalbergieae</taxon>
        <taxon>Pterocarpus clade</taxon>
        <taxon>Stylosanthes</taxon>
    </lineage>
</organism>
<feature type="coiled-coil region" evidence="2">
    <location>
        <begin position="25"/>
        <end position="79"/>
    </location>
</feature>
<evidence type="ECO:0000313" key="4">
    <source>
        <dbReference type="Proteomes" id="UP001341840"/>
    </source>
</evidence>
<gene>
    <name evidence="3" type="ORF">PIB30_037847</name>
</gene>
<evidence type="ECO:0000256" key="2">
    <source>
        <dbReference type="SAM" id="Coils"/>
    </source>
</evidence>
<dbReference type="Proteomes" id="UP001341840">
    <property type="component" value="Unassembled WGS sequence"/>
</dbReference>
<keyword evidence="1 2" id="KW-0175">Coiled coil</keyword>
<name>A0ABU6UCI0_9FABA</name>
<evidence type="ECO:0000313" key="3">
    <source>
        <dbReference type="EMBL" id="MED6158956.1"/>
    </source>
</evidence>
<reference evidence="3 4" key="1">
    <citation type="journal article" date="2023" name="Plants (Basel)">
        <title>Bridging the Gap: Combining Genomics and Transcriptomics Approaches to Understand Stylosanthes scabra, an Orphan Legume from the Brazilian Caatinga.</title>
        <authorList>
            <person name="Ferreira-Neto J.R.C."/>
            <person name="da Silva M.D."/>
            <person name="Binneck E."/>
            <person name="de Melo N.F."/>
            <person name="da Silva R.H."/>
            <person name="de Melo A.L.T.M."/>
            <person name="Pandolfi V."/>
            <person name="Bustamante F.O."/>
            <person name="Brasileiro-Vidal A.C."/>
            <person name="Benko-Iseppon A.M."/>
        </authorList>
    </citation>
    <scope>NUCLEOTIDE SEQUENCE [LARGE SCALE GENOMIC DNA]</scope>
    <source>
        <tissue evidence="3">Leaves</tissue>
    </source>
</reference>
<accession>A0ABU6UCI0</accession>
<dbReference type="EMBL" id="JASCZI010121021">
    <property type="protein sequence ID" value="MED6158956.1"/>
    <property type="molecule type" value="Genomic_DNA"/>
</dbReference>
<protein>
    <submittedName>
        <fullName evidence="3">Uncharacterized protein</fullName>
    </submittedName>
</protein>
<keyword evidence="4" id="KW-1185">Reference proteome</keyword>
<comment type="caution">
    <text evidence="3">The sequence shown here is derived from an EMBL/GenBank/DDBJ whole genome shotgun (WGS) entry which is preliminary data.</text>
</comment>
<proteinExistence type="predicted"/>
<dbReference type="InterPro" id="IPR040265">
    <property type="entry name" value="CHUP1/IPGA1-like"/>
</dbReference>
<dbReference type="PANTHER" id="PTHR31342:SF4">
    <property type="entry name" value="ACTIN BINDING PROTEIN FAMILY"/>
    <property type="match status" value="1"/>
</dbReference>
<evidence type="ECO:0000256" key="1">
    <source>
        <dbReference type="ARBA" id="ARBA00023054"/>
    </source>
</evidence>